<proteinExistence type="inferred from homology"/>
<keyword evidence="4" id="KW-1185">Reference proteome</keyword>
<name>A0ABS9TT29_9PSEU</name>
<dbReference type="InterPro" id="IPR051122">
    <property type="entry name" value="SDR_DHRS6-like"/>
</dbReference>
<dbReference type="PANTHER" id="PTHR43477:SF1">
    <property type="entry name" value="DIHYDROANTICAPSIN 7-DEHYDROGENASE"/>
    <property type="match status" value="1"/>
</dbReference>
<evidence type="ECO:0000256" key="1">
    <source>
        <dbReference type="ARBA" id="ARBA00006484"/>
    </source>
</evidence>
<reference evidence="3 4" key="1">
    <citation type="submission" date="2022-03" db="EMBL/GenBank/DDBJ databases">
        <title>Pseudonocardia alaer sp. nov., a novel actinomycete isolated from reed forest soil.</title>
        <authorList>
            <person name="Wang L."/>
        </authorList>
    </citation>
    <scope>NUCLEOTIDE SEQUENCE [LARGE SCALE GENOMIC DNA]</scope>
    <source>
        <strain evidence="3 4">Y-16303</strain>
    </source>
</reference>
<evidence type="ECO:0000313" key="3">
    <source>
        <dbReference type="EMBL" id="MCH6171652.1"/>
    </source>
</evidence>
<dbReference type="RefSeq" id="WP_241042456.1">
    <property type="nucleotide sequence ID" value="NZ_BAAAJF010000005.1"/>
</dbReference>
<organism evidence="3 4">
    <name type="scientific">Pseudonocardia alaniniphila</name>
    <dbReference type="NCBI Taxonomy" id="75291"/>
    <lineage>
        <taxon>Bacteria</taxon>
        <taxon>Bacillati</taxon>
        <taxon>Actinomycetota</taxon>
        <taxon>Actinomycetes</taxon>
        <taxon>Pseudonocardiales</taxon>
        <taxon>Pseudonocardiaceae</taxon>
        <taxon>Pseudonocardia</taxon>
    </lineage>
</organism>
<dbReference type="EMBL" id="JAKXMK010000047">
    <property type="protein sequence ID" value="MCH6171652.1"/>
    <property type="molecule type" value="Genomic_DNA"/>
</dbReference>
<dbReference type="CDD" id="cd05233">
    <property type="entry name" value="SDR_c"/>
    <property type="match status" value="1"/>
</dbReference>
<dbReference type="SUPFAM" id="SSF51735">
    <property type="entry name" value="NAD(P)-binding Rossmann-fold domains"/>
    <property type="match status" value="1"/>
</dbReference>
<accession>A0ABS9TT29</accession>
<gene>
    <name evidence="3" type="ORF">MMF94_38695</name>
</gene>
<comment type="similarity">
    <text evidence="1">Belongs to the short-chain dehydrogenases/reductases (SDR) family.</text>
</comment>
<protein>
    <submittedName>
        <fullName evidence="3">SDR family oxidoreductase</fullName>
    </submittedName>
</protein>
<comment type="caution">
    <text evidence="3">The sequence shown here is derived from an EMBL/GenBank/DDBJ whole genome shotgun (WGS) entry which is preliminary data.</text>
</comment>
<evidence type="ECO:0000313" key="4">
    <source>
        <dbReference type="Proteomes" id="UP001299970"/>
    </source>
</evidence>
<dbReference type="PANTHER" id="PTHR43477">
    <property type="entry name" value="DIHYDROANTICAPSIN 7-DEHYDROGENASE"/>
    <property type="match status" value="1"/>
</dbReference>
<keyword evidence="2" id="KW-0560">Oxidoreductase</keyword>
<dbReference type="Gene3D" id="3.40.50.720">
    <property type="entry name" value="NAD(P)-binding Rossmann-like Domain"/>
    <property type="match status" value="1"/>
</dbReference>
<dbReference type="Proteomes" id="UP001299970">
    <property type="component" value="Unassembled WGS sequence"/>
</dbReference>
<dbReference type="InterPro" id="IPR002347">
    <property type="entry name" value="SDR_fam"/>
</dbReference>
<sequence length="230" mass="23972">MTSTVIVGGTGSLGLGIARNRATLGDHVVLTSRSADRAEKAARDIGGDTHGRALDLSDPHSIEGALSGLGPVDHLVLATAANDTSRNTLAEFNVDAAADSVTVKLIGFTETIRVVRERFTPSASIVVFGGLARNRPYPGSTMVTTFNAGVSGLVRTLALELAPIRINALHPGVVGDSSRWRDQPDHPAIARTPLGRLVTIAEIVDATDFLLTNTGVCAIDLMIDGGMRAS</sequence>
<dbReference type="Pfam" id="PF13561">
    <property type="entry name" value="adh_short_C2"/>
    <property type="match status" value="1"/>
</dbReference>
<dbReference type="InterPro" id="IPR036291">
    <property type="entry name" value="NAD(P)-bd_dom_sf"/>
</dbReference>
<evidence type="ECO:0000256" key="2">
    <source>
        <dbReference type="ARBA" id="ARBA00023002"/>
    </source>
</evidence>
<dbReference type="PRINTS" id="PR00081">
    <property type="entry name" value="GDHRDH"/>
</dbReference>